<organism evidence="8">
    <name type="scientific">uncultured Sulfurovum sp</name>
    <dbReference type="NCBI Taxonomy" id="269237"/>
    <lineage>
        <taxon>Bacteria</taxon>
        <taxon>Pseudomonadati</taxon>
        <taxon>Campylobacterota</taxon>
        <taxon>Epsilonproteobacteria</taxon>
        <taxon>Campylobacterales</taxon>
        <taxon>Sulfurovaceae</taxon>
        <taxon>Sulfurovum</taxon>
        <taxon>environmental samples</taxon>
    </lineage>
</organism>
<dbReference type="EMBL" id="CACVAX010000059">
    <property type="protein sequence ID" value="CAA6821665.1"/>
    <property type="molecule type" value="Genomic_DNA"/>
</dbReference>
<keyword evidence="5" id="KW-1015">Disulfide bond</keyword>
<evidence type="ECO:0000256" key="2">
    <source>
        <dbReference type="ARBA" id="ARBA00022737"/>
    </source>
</evidence>
<evidence type="ECO:0000313" key="8">
    <source>
        <dbReference type="EMBL" id="CAA6821665.1"/>
    </source>
</evidence>
<dbReference type="Gene3D" id="2.60.120.200">
    <property type="match status" value="5"/>
</dbReference>
<feature type="domain" description="Laminin G" evidence="7">
    <location>
        <begin position="2242"/>
        <end position="2442"/>
    </location>
</feature>
<dbReference type="SUPFAM" id="SSF101898">
    <property type="entry name" value="NHL repeat"/>
    <property type="match status" value="1"/>
</dbReference>
<name>A0A6S6TQU0_9BACT</name>
<sequence length="5279" mass="579998">MALIRILLFIFLSTLVLLGYTTSDGRVISFSSSSINSSSSLDSVKNDSLDLEFSSNSLSARSTSVPVVTEPTPFNCSTNAYVFSSSAYNAQTDSHGFDLSTGTKTSTQLNINTGNINAIGYNITDNFIWGYDRKNYKVVKVGSNYEITSYDINGLPSFSPADDGNHPTYHVGDVSQGGILHLATISDPKTIYRVDVNPLSANYLKALPSINVSQDMYISDFAFSPIDNLLYAVDFYNNLIKIDQNTGTVTTLKSLSLPNQGNVASVFFDKNGNLYAHHSKNGDIHKIATPHLGGAINMTYFSTIGNSNHGDGARCSGAAVVHPDAPTMSVSNQSITEGDSGTTDLEFTIILDKSSSTDITFDYQIVDGNGSDITKNAIAPSDYTSSSSVTSATISANSTSYTISVPVKGDTEAEDNETFSLVLSNIEGADIDNESAIGTIINDDQESSICDGRSYGINYKSNKNYSAIYEITNVGTSNGSMTTTHLKEDAFPFKSISLTKALDNKLYTVSSDTVSAGNRTPIYVYDPSNPSVQAINTGISLPYPGKNLWWISGGLDPDGHLYFMLKDGSYLVKVDLKTSTVSTVWSTWPTTSVQALGGENFGELSVNIPSNYTLFYDITFESNGDALITDADGHYVWKVLNVNSNPTVVYQGKLSGMSSISDPQWINDAGTIRLYGSDANTPDGTHYINTSTWDTTKVGSDSFYDMASCDFSILTPQQATGTIKGTVYIDANNNSSYDLGVEDGIGSITVSLYNANTLINSTTTDTDGSYRFDNVNSSLSYNIKVDNSDSDLPNDYDTVGTSNPLTNVTVAENEILRNQDFGFIKFTMPPSPQTCGLVATSIMPSGDRYNAGNGASVVAFDYSERGTTNDLPEPVELASAKEVGTVWGKAYNGSTKKLYTSAFLRRHADLSPDGLGAIYEIDINTKTPTLWMNLNSKTHLGSSATLFPYETAANRGLSSPFAPSHDVWAYNRVGKQGLAGLDLSDDFRTMYAMDLTNRQLLAIDTTSKSVTNRYPITNPGCAGGAGDVRPFGVDYLKGNVYIGVTCSGETNSNYRQVDTYVMKLVGNSFQTVVDSAKGYRWSDYWSSDPYVDPSRSCNDKPKMNTYTPIITNMELDENNNMVIGVMGINGFRFATNNYAPDASCSTLTGGHESRGWVLHATPSGSNWVLDADEEFDTGNLSQQKHFFRNGQFAHWGSGSTHTYVGGMAMANCGEKEVVAANIMDPLDYETMGTRYMRTADGEHETATSSGDISYATSKTSTRELIRGTKTSWEKSAGLGDIEFLNDVSVPPTESRPIAEYRFDECSWSSIADEVKDSSGNDLDGISKNGTTTNQDAQIERSGLFIKNNQNYLDFGDNFDVNGNSFSISVWFKSKSTNGEQIIYNKENLYELAVKDGYLQYAFQPHWAWDGGQSFRVEEDTWYHAVITYDGTKQRVYKDGVEVFSRNQSGDIGTNEYHFLVGARNSNTPKSFFDGNIDELKIYTNTLDATQVKALYHNEKSKKNSDGTDRTEVVCSIPTDGTCYALSTTGNLYTTYLNPNGTPLPEASQQALDFSTVPVAQMRDIDGQAGAYYAKDGLLYTFAKTTDNKLYFYSIDPSNGKVTYIKEFNNLKSDVGGAAFGKENFYVVARTSSALNDGTLYTIDPSDWSISSTNVLNGDITMLSALAISKEGVAYGLIDNHGGLSKLYSLDLHTAKVSHKINLPNVDGRHIGAEGLSFADDGELYVENSDVELSVVDDKIYQINVETGALTPAAQMPNYLNPRLDIQSLSCNVEVIKEEVPPSECEPKEFIITNWDFENGSYPDVPTGWTSQTRSAGPGFHYRGDQIANNEGVLMLGADAETWQDIDVSSRGAGTYLLTYYESLHDYAGVEGSARMKFLDASKNIISQSTVETITSKYSDATKTLEGPKSITAVAPENTHYIRIFFEGKGSFGTGFAKIDKVTLDYICEESQEPFTCDETTYLFQDAPTDPYGFDLSTGTMTKIAEDPFSDTINGIGYNTKDNFIWGSATNRFGYIVKIDKNMNSKAYEVENLTTKGYAGDVSLDGKLYLSHKGKEDILVTAMNVIELNASKANYMKAINIPLSENINPQDWAFSPIDSQLYFVASQTSQLYKIDPSNGNVTLLGTLNIDDDTNQVYGAQYFDKYGNLYAYDNNSGKTYKINVSTVQGEYFSTSNISTLNDGARCPNAEVEQPNTPAPLAQYRFDECEWDGTANEVKDSVGTRHGTAINGTITDGSTKKVGRSGHFTSNDSHYVNIDGFDDVFGNTNSAFTITTWLKANSLSTAETNHKTKNTFIAKASDSKNDNLEIGVNPDGTIHVYIDSKIKNVSGGQDTHTDFGVAGDITTNNWHFVAVTYDNGTVTVKIDNKIYSNSSKWAGSTNIDQAVGSPLTIGSSIHIDNYFDGYMDEVAIFDTALSTDELNSIYNNEATGKNTDGTSRPSVICGVPPTLAASCESGVSGTGNYVAGWWHNSPNDTPMSNRYWESYPNDIKSGKDDTIIDEAFDETHGSGLQATIANSYLNIKGVNQSTLDGAIQDNDYVEYKFTTADFTGTKYISNYVFTVANGHQSRYYPYKFSILTSDTEDFSSRLNTLVDAQHKGYTPGAVDNPNTPGTHQTYEYNPTEFMLLEPNKTYYIRVYVYDDQSGGSDGIMMDDFNFGVDCCDGCNKPTKLVAEYRFDECDFNGLTVKDSSENNLTGTIFNERGEVLSEGSEKVINRSAKFEQGVIYRDVPNGLLDYSEGAQTTVSLWMKWDGTYDSGENYAWGVSPFSWGSYSGRYSLYIQSNGMFGFNTVQGDVWGVDYTNYANEWHHIVAVFYNGDVQKSKLYIDGVLQSSTQHGTPNQSNSYIRSRLSIGGKTDTTPRYHFRDYIDEVKIFTGELNENKIQEIYNNEKSGKNWDSTDRASIICASEPFVCTDTLFVSNRSELGTGSTDSGQTWLHSINQNKTPYDFSAIGTGYTSVDGGYNALGYNIQDNFMYGLYKNTLVKIDKNGVVQELGAVSGLNTGQLYAGEFDRNGFYYVSGEGGDSSKIYKIDINTKSVVDTIILHSGSKPKAVRFWDMAIDITGQYFYVMLVKDGDSDSDYNNDQLAKINISTGAITLIGEDKSNMSSYISLIFSDKFNNLYMMSNENGFYQINTLTGEHQLISSTQNLTFYNDGTSCPDAEIFKPATMYVSNEEVTEGNSGTKNLTFTIALDKAGGVPISFDYQVFDGNSTTLRDNATSPEDYTGMNSVTSVNLNGTTQTYEINISVNGDTKIENDETFTIVLSNVQGAILGNMTAVGTILNDDIDLDSDDDGILDIDEGLARTVPNNAGLEEPIIPNKTYKVFDAGSVPAWNTSSSDNKIEIWSSGFLDVPADTGKQFAELNAHQVGSIYQDITTIPGTVLTWNIAHRGRSGIDVATVSIGSTTNLSVVKTMSDGNSAWGHYSGTYTVPEGQTTTRFSFDSVSASGGSPSIGNFIDSFTISWVNLDSDSDGIPNYLDLDSDNDGIPDNIEAQTTQDYIQPNKTFDENGVDTAYTGGLTPVDTDGDGTVDVLDLNSDNDTLFDIEESGLGNNDANNDGRTDDEVGSNGLDNANSEFENNYEDVNGFIYENDKFMLQDSDEDMLQNGSNAAPMRTDFDYRDNYVDPLSIEVHDLEQREGDVGETKFIIPVKLNKPAPKGGIIIEYTPSGEQVYKNDFADLQVQEFFEDDPNEASRISNIIDGNTESDMVTVPTTDYNPRSYEVQINAIGLPEITEGNAGATATLSFKLSLNKKAHSDGITVQVSPQNLTATEGEDFTRNTSSIYFAPGEQAVNINYMINGDDTFEEDETFKVRIHNPINAVLHGSRTSVIGTILNDDEDSSTGSYTQNNTSYRRYWYFWTTFEISYWKYSKYFSDKYSSYEEYYIEELGRTPNEKYPLITEKTQEISKNQKNVSAKPSIQDAVATQHKLDGLEPLLMKIPEGETEGNITIYVQGDTSYEPNEPFTLSLTTPNNASFIDLNTSGSKIESKTNSAKPGDPAKKIIIVIINDDRKPVVNIAEYRFDCLNRNKYTDYSPQANDIRTTLASTKRPNSSILCNAIDAYPVSGLTIKDHDAYHEDNGTLSFWMYDNTSVSNTEKAISKGSFSIGFKANASATIGQVEVLLADGTQLLSNRTYDATNPEWIFVTVTYAKGGKVQLYMDGVLEGEAAYDDSFDNSSDINVAQYSGYLDEFYMFNRDMSVDEINALYTQQKLNINLDGNPRNCGCVDLEPSITADYRFDACYWDGSPNEVLDSSGNGLHLNALNAVQPQLDGKINNAPVFDFNQTQIEGAVSIPLDNEVSINTWIKTKQNQAPGGNYVRLIEMSKAGSSNHSTTLAYSPDGKTLRGWTTNEDNNRSSTVSSDLEANNIHDEKWHMITLTYNDGTTSLYIDGSLEATSIKDIGDLADINTISIGSGSNQQNHFSGSIDETLIFNQALTPSEISSIFTNTNGAKNWDGSDRNATSCVYPDVRINDISEKEGDTGNTTFRFTVTLSSQSAVDTQIAYTLNDGTATIADNDYIADSNFINFRAGETSQDIEVEVVGDYQMEYDETFTVDLSSPTTLLTIIDNQGLGTIINDDVVSFAVERTDSKDFVAPLNAYDYQQKREFYTQITNTDFDYSVVSYDKNRTSHYETGIKDVTLKVELLDHNSSTINDVLYTTYVYFDNTEKSRLILDSDKNDLKIAQATRHAAFRVTALLDANGSLLYGQYDNEADFTRSKNTLSGGEKTGGSDAFAIRPLAYRVKIEESDTAFPNTIYKVNDDDTTAVNLAAEYDYKLHIDAIMDSLDTVANTYKTLRAEELNATLTFEDKLSCNDTSSINNLAQRDNYGFSLGSLNDEIISHDNVGKYSFQITDINWTDTDKDSSGDPQLSGCILNSSSNQLINGRYGCNFSSNTPHSTNHDPITIEFEAYEFNLTNTRLENLNNNGEKHIYMGDLSLSQHMGINLFTDIIAQGKNHTPLTNFTSSCVAKPVNLNLNYLISTQSTDNNTSYPPLMTKNNTAQSFKRMISVNGGLPSMSETTHLDDGYSLLASDFLDTNEGNSSINILYNISKELNETMNPVHLNLLNIEANATQSIFKLKGEDSVANQADNTGEVANGERYFYYSRVAPDMENYPESPNFSQLTPLGVELYCDLTVAWCSNILPSELGLNSKHTKYGWYTARKHNSLTDGTINALVPDNPDVSISPSDTNLSSIKGRYDNVFTNYEGNALDDDTTPRIGVEVIVNVDPWLRYHEDILRAGHPFYRVNFKNPNLGIISGIGATGNTLNMKANDKAANRLSW</sequence>
<dbReference type="Pfam" id="PF03160">
    <property type="entry name" value="Calx-beta"/>
    <property type="match status" value="5"/>
</dbReference>
<dbReference type="PROSITE" id="PS00018">
    <property type="entry name" value="EF_HAND_1"/>
    <property type="match status" value="1"/>
</dbReference>
<dbReference type="InterPro" id="IPR013320">
    <property type="entry name" value="ConA-like_dom_sf"/>
</dbReference>
<dbReference type="GO" id="GO:0016020">
    <property type="term" value="C:membrane"/>
    <property type="evidence" value="ECO:0007669"/>
    <property type="project" value="InterPro"/>
</dbReference>
<dbReference type="GO" id="GO:0005509">
    <property type="term" value="F:calcium ion binding"/>
    <property type="evidence" value="ECO:0007669"/>
    <property type="project" value="InterPro"/>
</dbReference>
<dbReference type="InterPro" id="IPR003644">
    <property type="entry name" value="Calx_beta"/>
</dbReference>
<evidence type="ECO:0000256" key="3">
    <source>
        <dbReference type="ARBA" id="ARBA00022837"/>
    </source>
</evidence>
<dbReference type="InterPro" id="IPR018247">
    <property type="entry name" value="EF_Hand_1_Ca_BS"/>
</dbReference>
<proteinExistence type="predicted"/>
<dbReference type="Gene3D" id="2.60.40.10">
    <property type="entry name" value="Immunoglobulins"/>
    <property type="match status" value="1"/>
</dbReference>
<dbReference type="SUPFAM" id="SSF82171">
    <property type="entry name" value="DPP6 N-terminal domain-like"/>
    <property type="match status" value="1"/>
</dbReference>
<evidence type="ECO:0000256" key="1">
    <source>
        <dbReference type="ARBA" id="ARBA00022729"/>
    </source>
</evidence>
<keyword evidence="1" id="KW-0732">Signal</keyword>
<evidence type="ECO:0000256" key="5">
    <source>
        <dbReference type="ARBA" id="ARBA00023157"/>
    </source>
</evidence>
<dbReference type="SUPFAM" id="SSF141072">
    <property type="entry name" value="CalX-like"/>
    <property type="match status" value="5"/>
</dbReference>
<dbReference type="GO" id="GO:0007154">
    <property type="term" value="P:cell communication"/>
    <property type="evidence" value="ECO:0007669"/>
    <property type="project" value="InterPro"/>
</dbReference>
<gene>
    <name evidence="8" type="ORF">HELGO_WM1787</name>
</gene>
<dbReference type="SUPFAM" id="SSF117074">
    <property type="entry name" value="Hypothetical protein PA1324"/>
    <property type="match status" value="1"/>
</dbReference>
<dbReference type="InterPro" id="IPR038081">
    <property type="entry name" value="CalX-like_sf"/>
</dbReference>
<reference evidence="8" key="1">
    <citation type="submission" date="2020-01" db="EMBL/GenBank/DDBJ databases">
        <authorList>
            <person name="Meier V. D."/>
            <person name="Meier V D."/>
        </authorList>
    </citation>
    <scope>NUCLEOTIDE SEQUENCE</scope>
    <source>
        <strain evidence="8">HLG_WM_MAG_04</strain>
    </source>
</reference>
<dbReference type="SMART" id="SM00560">
    <property type="entry name" value="LamGL"/>
    <property type="match status" value="2"/>
</dbReference>
<protein>
    <submittedName>
        <fullName evidence="8">Conserved repeat domain protein</fullName>
    </submittedName>
</protein>
<dbReference type="Pfam" id="PF21959">
    <property type="entry name" value="DUF6923"/>
    <property type="match status" value="3"/>
</dbReference>
<dbReference type="InterPro" id="IPR054215">
    <property type="entry name" value="DUF6923"/>
</dbReference>
<accession>A0A6S6TQU0</accession>
<dbReference type="PANTHER" id="PTHR11878">
    <property type="entry name" value="SODIUM/CALCIUM EXCHANGER"/>
    <property type="match status" value="1"/>
</dbReference>
<keyword evidence="3" id="KW-0106">Calcium</keyword>
<keyword evidence="4" id="KW-0406">Ion transport</keyword>
<evidence type="ECO:0000256" key="6">
    <source>
        <dbReference type="SAM" id="MobiDB-lite"/>
    </source>
</evidence>
<dbReference type="GO" id="GO:0030001">
    <property type="term" value="P:metal ion transport"/>
    <property type="evidence" value="ECO:0007669"/>
    <property type="project" value="TreeGrafter"/>
</dbReference>
<dbReference type="Pfam" id="PF13385">
    <property type="entry name" value="Laminin_G_3"/>
    <property type="match status" value="5"/>
</dbReference>
<feature type="region of interest" description="Disordered" evidence="6">
    <location>
        <begin position="3546"/>
        <end position="3567"/>
    </location>
</feature>
<dbReference type="InterPro" id="IPR028974">
    <property type="entry name" value="TSP_type-3_rpt"/>
</dbReference>
<dbReference type="Gene3D" id="2.60.40.2030">
    <property type="match status" value="5"/>
</dbReference>
<dbReference type="SUPFAM" id="SSF49899">
    <property type="entry name" value="Concanavalin A-like lectins/glucanases"/>
    <property type="match status" value="5"/>
</dbReference>
<dbReference type="PANTHER" id="PTHR11878:SF65">
    <property type="entry name" value="NA_CA-EXCHANGE PROTEIN, ISOFORM G"/>
    <property type="match status" value="1"/>
</dbReference>
<dbReference type="InterPro" id="IPR051171">
    <property type="entry name" value="CaCA"/>
</dbReference>
<keyword evidence="2" id="KW-0677">Repeat</keyword>
<dbReference type="PROSITE" id="PS50025">
    <property type="entry name" value="LAM_G_DOMAIN"/>
    <property type="match status" value="1"/>
</dbReference>
<dbReference type="Gene3D" id="4.10.1080.10">
    <property type="entry name" value="TSP type-3 repeat"/>
    <property type="match status" value="1"/>
</dbReference>
<dbReference type="InterPro" id="IPR006558">
    <property type="entry name" value="LamG-like"/>
</dbReference>
<dbReference type="InterPro" id="IPR011044">
    <property type="entry name" value="Quino_amine_DH_bsu"/>
</dbReference>
<evidence type="ECO:0000259" key="7">
    <source>
        <dbReference type="PROSITE" id="PS50025"/>
    </source>
</evidence>
<evidence type="ECO:0000256" key="4">
    <source>
        <dbReference type="ARBA" id="ARBA00023065"/>
    </source>
</evidence>
<dbReference type="SUPFAM" id="SSF63825">
    <property type="entry name" value="YWTD domain"/>
    <property type="match status" value="2"/>
</dbReference>
<dbReference type="InterPro" id="IPR001791">
    <property type="entry name" value="Laminin_G"/>
</dbReference>
<dbReference type="InterPro" id="IPR013783">
    <property type="entry name" value="Ig-like_fold"/>
</dbReference>
<keyword evidence="4" id="KW-0813">Transport</keyword>
<dbReference type="SUPFAM" id="SSF50969">
    <property type="entry name" value="YVTN repeat-like/Quinoprotein amine dehydrogenase"/>
    <property type="match status" value="1"/>
</dbReference>